<dbReference type="PANTHER" id="PTHR42646:SF4">
    <property type="entry name" value="5'-3' EXONUCLEASE FAMILY PROTEIN"/>
    <property type="match status" value="1"/>
</dbReference>
<evidence type="ECO:0000313" key="5">
    <source>
        <dbReference type="Proteomes" id="UP000685013"/>
    </source>
</evidence>
<gene>
    <name evidence="4" type="ORF">SDJN03_07950</name>
</gene>
<sequence>MAEASANLGLNIPPFLNSTSPTSLPSRTLKAAESVRTTKAKPWRTKPLKLSVFAASSRSTSSGFKQAEDGKLPPTVEADNPRKGRVFFLDVNPLCYQGSRPSLHNFGRWVSIFFEEVSRSDPVIAVIDGEGGSEHRRLLLPSYKAHRIKFTRQSSSQRFTKGNSGRSYQVIRDALRSCNVPVIKIKGHEADDVVATLVEQVLQRGFRAVIASPDKDFKQLISEDVQLVMPLPELNRWSFYTLKHYLAQYNCDPCSDLSLRCIMGDEVDGVPGIQHVAPGFGRKTAMKLLKKHGSLENLLSAAAVRTVGKPYAQDALTKYADYLRTNYKVLALRRDIDKTMTETHLPNNETSVNPPLNEYIQGEKCVIPFLLIHCGIKANPYAIEGLTGTFICAGRTMWASSSSSSSSLPLTSLHSPQPLLQGPQLASPSAFPDSRSDDRRDDFYVNLGLAVRTLREDLPLIFARDLNYDIYRDDITFIDPLNTFSGIERYKLIFWALRFHGRILFREIGIEVYRIWQPSENVILIRWNLKGVPRVPWEARGEFQGTSRFKVDRNGKIYEHKVDNLAFNFPQSLKPAASVLDLVTACPASPNPTFFWGTEELHCSSWVELYQAVRRSVGGEGYLITQDGFLTCS</sequence>
<dbReference type="Pfam" id="PF01367">
    <property type="entry name" value="5_3_exonuc"/>
    <property type="match status" value="1"/>
</dbReference>
<dbReference type="InterPro" id="IPR020045">
    <property type="entry name" value="DNA_polI_H3TH"/>
</dbReference>
<keyword evidence="5" id="KW-1185">Reference proteome</keyword>
<comment type="caution">
    <text evidence="4">The sequence shown here is derived from an EMBL/GenBank/DDBJ whole genome shotgun (WGS) entry which is preliminary data.</text>
</comment>
<accession>A0AAV6NXS1</accession>
<keyword evidence="2" id="KW-0378">Hydrolase</keyword>
<dbReference type="EMBL" id="JAGKQH010000004">
    <property type="protein sequence ID" value="KAG6602717.1"/>
    <property type="molecule type" value="Genomic_DNA"/>
</dbReference>
<dbReference type="FunFam" id="3.40.50.1010:FF:000027">
    <property type="entry name" value="5'-3' exonuclease family protein"/>
    <property type="match status" value="1"/>
</dbReference>
<dbReference type="InterPro" id="IPR038969">
    <property type="entry name" value="FEN"/>
</dbReference>
<dbReference type="AlphaFoldDB" id="A0AAV6NXS1"/>
<dbReference type="CDD" id="cd09898">
    <property type="entry name" value="H3TH_53EXO"/>
    <property type="match status" value="1"/>
</dbReference>
<evidence type="ECO:0000313" key="4">
    <source>
        <dbReference type="EMBL" id="KAG6602717.1"/>
    </source>
</evidence>
<organism evidence="4 5">
    <name type="scientific">Cucurbita argyrosperma subsp. sororia</name>
    <dbReference type="NCBI Taxonomy" id="37648"/>
    <lineage>
        <taxon>Eukaryota</taxon>
        <taxon>Viridiplantae</taxon>
        <taxon>Streptophyta</taxon>
        <taxon>Embryophyta</taxon>
        <taxon>Tracheophyta</taxon>
        <taxon>Spermatophyta</taxon>
        <taxon>Magnoliopsida</taxon>
        <taxon>eudicotyledons</taxon>
        <taxon>Gunneridae</taxon>
        <taxon>Pentapetalae</taxon>
        <taxon>rosids</taxon>
        <taxon>fabids</taxon>
        <taxon>Cucurbitales</taxon>
        <taxon>Cucurbitaceae</taxon>
        <taxon>Cucurbiteae</taxon>
        <taxon>Cucurbita</taxon>
    </lineage>
</organism>
<dbReference type="GO" id="GO:0033567">
    <property type="term" value="P:DNA replication, Okazaki fragment processing"/>
    <property type="evidence" value="ECO:0007669"/>
    <property type="project" value="InterPro"/>
</dbReference>
<dbReference type="GO" id="GO:0017108">
    <property type="term" value="F:5'-flap endonuclease activity"/>
    <property type="evidence" value="ECO:0007669"/>
    <property type="project" value="InterPro"/>
</dbReference>
<dbReference type="SMART" id="SM00475">
    <property type="entry name" value="53EXOc"/>
    <property type="match status" value="1"/>
</dbReference>
<name>A0AAV6NXS1_9ROSI</name>
<dbReference type="InterPro" id="IPR018790">
    <property type="entry name" value="DUF2358"/>
</dbReference>
<protein>
    <recommendedName>
        <fullName evidence="3">5'-3' exonuclease domain-containing protein</fullName>
    </recommendedName>
</protein>
<dbReference type="Pfam" id="PF10184">
    <property type="entry name" value="DUF2358"/>
    <property type="match status" value="1"/>
</dbReference>
<dbReference type="InterPro" id="IPR002421">
    <property type="entry name" value="5-3_exonuclease"/>
</dbReference>
<dbReference type="GO" id="GO:0003677">
    <property type="term" value="F:DNA binding"/>
    <property type="evidence" value="ECO:0007669"/>
    <property type="project" value="InterPro"/>
</dbReference>
<dbReference type="GO" id="GO:0008409">
    <property type="term" value="F:5'-3' exonuclease activity"/>
    <property type="evidence" value="ECO:0007669"/>
    <property type="project" value="InterPro"/>
</dbReference>
<dbReference type="PANTHER" id="PTHR42646">
    <property type="entry name" value="FLAP ENDONUCLEASE XNI"/>
    <property type="match status" value="1"/>
</dbReference>
<evidence type="ECO:0000256" key="2">
    <source>
        <dbReference type="ARBA" id="ARBA00022801"/>
    </source>
</evidence>
<feature type="domain" description="5'-3' exonuclease" evidence="3">
    <location>
        <begin position="84"/>
        <end position="346"/>
    </location>
</feature>
<dbReference type="FunFam" id="1.10.150.20:FF:000042">
    <property type="entry name" value="5'-3' exonuclease family protein"/>
    <property type="match status" value="1"/>
</dbReference>
<dbReference type="Proteomes" id="UP000685013">
    <property type="component" value="Chromosome 4"/>
</dbReference>
<dbReference type="Pfam" id="PF02739">
    <property type="entry name" value="5_3_exonuc_N"/>
    <property type="match status" value="1"/>
</dbReference>
<dbReference type="InterPro" id="IPR020046">
    <property type="entry name" value="5-3_exonucl_a-hlix_arch_N"/>
</dbReference>
<reference evidence="4 5" key="1">
    <citation type="journal article" date="2021" name="Hortic Res">
        <title>The domestication of Cucurbita argyrosperma as revealed by the genome of its wild relative.</title>
        <authorList>
            <person name="Barrera-Redondo J."/>
            <person name="Sanchez-de la Vega G."/>
            <person name="Aguirre-Liguori J.A."/>
            <person name="Castellanos-Morales G."/>
            <person name="Gutierrez-Guerrero Y.T."/>
            <person name="Aguirre-Dugua X."/>
            <person name="Aguirre-Planter E."/>
            <person name="Tenaillon M.I."/>
            <person name="Lira-Saade R."/>
            <person name="Eguiarte L.E."/>
        </authorList>
    </citation>
    <scope>NUCLEOTIDE SEQUENCE [LARGE SCALE GENOMIC DNA]</scope>
    <source>
        <strain evidence="4">JBR-2021</strain>
    </source>
</reference>
<feature type="non-terminal residue" evidence="4">
    <location>
        <position position="1"/>
    </location>
</feature>
<evidence type="ECO:0000259" key="3">
    <source>
        <dbReference type="SMART" id="SM00475"/>
    </source>
</evidence>
<keyword evidence="1" id="KW-0540">Nuclease</keyword>
<evidence type="ECO:0000256" key="1">
    <source>
        <dbReference type="ARBA" id="ARBA00022722"/>
    </source>
</evidence>
<proteinExistence type="predicted"/>